<dbReference type="Pfam" id="PF13249">
    <property type="entry name" value="SQHop_cyclase_N"/>
    <property type="match status" value="1"/>
</dbReference>
<dbReference type="PANTHER" id="PTHR11764">
    <property type="entry name" value="TERPENE CYCLASE/MUTASE FAMILY MEMBER"/>
    <property type="match status" value="1"/>
</dbReference>
<dbReference type="NCBIfam" id="TIGR01507">
    <property type="entry name" value="hopene_cyclase"/>
    <property type="match status" value="1"/>
</dbReference>
<organism evidence="7 8">
    <name type="scientific">Anaerobacillus alkalidiazotrophicus</name>
    <dbReference type="NCBI Taxonomy" id="472963"/>
    <lineage>
        <taxon>Bacteria</taxon>
        <taxon>Bacillati</taxon>
        <taxon>Bacillota</taxon>
        <taxon>Bacilli</taxon>
        <taxon>Bacillales</taxon>
        <taxon>Bacillaceae</taxon>
        <taxon>Anaerobacillus</taxon>
    </lineage>
</organism>
<dbReference type="Proteomes" id="UP000180057">
    <property type="component" value="Unassembled WGS sequence"/>
</dbReference>
<evidence type="ECO:0000313" key="8">
    <source>
        <dbReference type="Proteomes" id="UP000180057"/>
    </source>
</evidence>
<evidence type="ECO:0000256" key="3">
    <source>
        <dbReference type="ARBA" id="ARBA00022737"/>
    </source>
</evidence>
<dbReference type="SFLD" id="SFLDG01016">
    <property type="entry name" value="Prenyltransferase_Like_2"/>
    <property type="match status" value="1"/>
</dbReference>
<dbReference type="UniPathway" id="UPA00337"/>
<keyword evidence="3" id="KW-0677">Repeat</keyword>
<name>A0A1S2M3D9_9BACI</name>
<comment type="caution">
    <text evidence="7">The sequence shown here is derived from an EMBL/GenBank/DDBJ whole genome shotgun (WGS) entry which is preliminary data.</text>
</comment>
<gene>
    <name evidence="7" type="ORF">BKP45_14100</name>
</gene>
<dbReference type="GO" id="GO:0005811">
    <property type="term" value="C:lipid droplet"/>
    <property type="evidence" value="ECO:0007669"/>
    <property type="project" value="InterPro"/>
</dbReference>
<dbReference type="InterPro" id="IPR006400">
    <property type="entry name" value="Hopene-cyclase"/>
</dbReference>
<evidence type="ECO:0000313" key="7">
    <source>
        <dbReference type="EMBL" id="OIJ19282.1"/>
    </source>
</evidence>
<dbReference type="InterPro" id="IPR018333">
    <property type="entry name" value="Squalene_cyclase"/>
</dbReference>
<dbReference type="GO" id="GO:0016104">
    <property type="term" value="P:triterpenoid biosynthetic process"/>
    <property type="evidence" value="ECO:0007669"/>
    <property type="project" value="InterPro"/>
</dbReference>
<feature type="domain" description="Squalene cyclase N-terminal" evidence="6">
    <location>
        <begin position="12"/>
        <end position="292"/>
    </location>
</feature>
<dbReference type="SUPFAM" id="SSF48239">
    <property type="entry name" value="Terpenoid cyclases/Protein prenyltransferases"/>
    <property type="match status" value="2"/>
</dbReference>
<dbReference type="EMBL" id="MLQS01000019">
    <property type="protein sequence ID" value="OIJ19282.1"/>
    <property type="molecule type" value="Genomic_DNA"/>
</dbReference>
<dbReference type="OrthoDB" id="9758578at2"/>
<dbReference type="InterPro" id="IPR032696">
    <property type="entry name" value="SQ_cyclase_C"/>
</dbReference>
<evidence type="ECO:0000259" key="5">
    <source>
        <dbReference type="Pfam" id="PF13243"/>
    </source>
</evidence>
<dbReference type="InterPro" id="IPR032697">
    <property type="entry name" value="SQ_cyclase_N"/>
</dbReference>
<accession>A0A1S2M3D9</accession>
<protein>
    <submittedName>
        <fullName evidence="7">Squalene--hopene cyclase</fullName>
    </submittedName>
</protein>
<dbReference type="PANTHER" id="PTHR11764:SF20">
    <property type="entry name" value="LANOSTEROL SYNTHASE"/>
    <property type="match status" value="1"/>
</dbReference>
<keyword evidence="8" id="KW-1185">Reference proteome</keyword>
<dbReference type="Gene3D" id="1.50.10.20">
    <property type="match status" value="2"/>
</dbReference>
<proteinExistence type="inferred from homology"/>
<dbReference type="GO" id="GO:0016866">
    <property type="term" value="F:intramolecular transferase activity"/>
    <property type="evidence" value="ECO:0007669"/>
    <property type="project" value="InterPro"/>
</dbReference>
<dbReference type="STRING" id="472963.BKP45_14100"/>
<dbReference type="Pfam" id="PF13243">
    <property type="entry name" value="SQHop_cyclase_C"/>
    <property type="match status" value="1"/>
</dbReference>
<evidence type="ECO:0000256" key="2">
    <source>
        <dbReference type="ARBA" id="ARBA00009755"/>
    </source>
</evidence>
<dbReference type="AlphaFoldDB" id="A0A1S2M3D9"/>
<evidence type="ECO:0000256" key="1">
    <source>
        <dbReference type="ARBA" id="ARBA00004999"/>
    </source>
</evidence>
<evidence type="ECO:0000259" key="6">
    <source>
        <dbReference type="Pfam" id="PF13249"/>
    </source>
</evidence>
<feature type="domain" description="Squalene cyclase C-terminal" evidence="5">
    <location>
        <begin position="302"/>
        <end position="619"/>
    </location>
</feature>
<evidence type="ECO:0000256" key="4">
    <source>
        <dbReference type="ARBA" id="ARBA00023235"/>
    </source>
</evidence>
<reference evidence="7 8" key="1">
    <citation type="submission" date="2016-10" db="EMBL/GenBank/DDBJ databases">
        <title>Draft genome sequences of four alkaliphilic bacteria belonging to the Anaerobacillus genus.</title>
        <authorList>
            <person name="Bassil N.M."/>
            <person name="Lloyd J.R."/>
        </authorList>
    </citation>
    <scope>NUCLEOTIDE SEQUENCE [LARGE SCALE GENOMIC DNA]</scope>
    <source>
        <strain evidence="7 8">DSM 22531</strain>
    </source>
</reference>
<comment type="pathway">
    <text evidence="1">Secondary metabolite biosynthesis; hopanoid biosynthesis.</text>
</comment>
<dbReference type="RefSeq" id="WP_071390328.1">
    <property type="nucleotide sequence ID" value="NZ_MLQS01000019.1"/>
</dbReference>
<dbReference type="NCBIfam" id="TIGR01787">
    <property type="entry name" value="squalene_cyclas"/>
    <property type="match status" value="1"/>
</dbReference>
<keyword evidence="4" id="KW-0413">Isomerase</keyword>
<sequence length="627" mass="71386">MKATIHHTINYLVDKLRTHQKADGSWRFCFETGVKTDAYMIILLKSLNHQDEELIKKIVKRLLSIQSTNGVWKEFYDEEEGNLSATIEAYFALLYSGYVNEKEDRMLKAKSFIMKKGGLASAHDLTKVILSLTGQISWPKAFQVPIEFILLPRSAPISLYDLVGYARVHYVPILIASNMDFHLKTKETPNLSELLGERHLNDRPLDFSKSIIETIKREIKKLIYLPKQIRSLAFEQAKQFMLKRIEPDGTLYSYFSATFLMVFSLLSLGYSKTDPVIVNAINGLKGLICRTKHGYHTENSTSTVWDTALISHSLQKAGVEPFDPMIVKAGNYLLSRQHTKYGDWAFNNPNTLPGGWGFSDINTINPDVDDTTAALRAINELASNYVNFSNSWSRGVHWVLSMQNNDGGWAAFERNTDNFMVTFIPIDEAERTFIDPSTTDLTGRTLEFLGNDVNLHVIYPQIRMGARWLVRNQEENGSWYGRWGICYIYGTWAAITGLRAVGISQNHSSITKGIDWLHSIQNKDGGWGESCYSDAYKKYVPLNASTPSQTAWALDALISVFDQPTTIIDKGIERLIQSVQEDSWKTDYPTGAGLPGAFYIHYHSYRYIWPLLTLSNYRNKFLSQYEL</sequence>
<dbReference type="InterPro" id="IPR008930">
    <property type="entry name" value="Terpenoid_cyclase/PrenylTrfase"/>
</dbReference>
<comment type="similarity">
    <text evidence="2">Belongs to the terpene cyclase/mutase family.</text>
</comment>